<dbReference type="Pfam" id="PF01230">
    <property type="entry name" value="HIT"/>
    <property type="match status" value="1"/>
</dbReference>
<evidence type="ECO:0000256" key="1">
    <source>
        <dbReference type="PROSITE-ProRule" id="PRU00464"/>
    </source>
</evidence>
<evidence type="ECO:0000313" key="4">
    <source>
        <dbReference type="Proteomes" id="UP000269001"/>
    </source>
</evidence>
<dbReference type="InterPro" id="IPR011146">
    <property type="entry name" value="HIT-like"/>
</dbReference>
<protein>
    <submittedName>
        <fullName evidence="3">HIT domain-containing protein</fullName>
    </submittedName>
</protein>
<keyword evidence="4" id="KW-1185">Reference proteome</keyword>
<dbReference type="OrthoDB" id="9784774at2"/>
<proteinExistence type="predicted"/>
<feature type="short sequence motif" description="Histidine triad motif" evidence="1">
    <location>
        <begin position="95"/>
        <end position="99"/>
    </location>
</feature>
<dbReference type="EMBL" id="RAXU01000007">
    <property type="protein sequence ID" value="RKG34278.1"/>
    <property type="molecule type" value="Genomic_DNA"/>
</dbReference>
<dbReference type="PANTHER" id="PTHR42997:SF1">
    <property type="entry name" value="AP-4-A PHOSPHORYLASE"/>
    <property type="match status" value="1"/>
</dbReference>
<gene>
    <name evidence="3" type="ORF">D7V21_07720</name>
</gene>
<name>A0A3A8EJG0_9GAMM</name>
<feature type="domain" description="HIT" evidence="2">
    <location>
        <begin position="4"/>
        <end position="110"/>
    </location>
</feature>
<evidence type="ECO:0000259" key="2">
    <source>
        <dbReference type="PROSITE" id="PS51084"/>
    </source>
</evidence>
<dbReference type="AlphaFoldDB" id="A0A3A8EJG0"/>
<dbReference type="SUPFAM" id="SSF54197">
    <property type="entry name" value="HIT-like"/>
    <property type="match status" value="1"/>
</dbReference>
<dbReference type="Gene3D" id="3.30.428.10">
    <property type="entry name" value="HIT-like"/>
    <property type="match status" value="1"/>
</dbReference>
<evidence type="ECO:0000313" key="3">
    <source>
        <dbReference type="EMBL" id="RKG34278.1"/>
    </source>
</evidence>
<accession>A0A3A8EJG0</accession>
<sequence>MTEKHCPYCEFDEYDVIHQNEFGAILPEAHPLSKGHSVIIPLRHVSSFFDVTDKERKSLISLIELARNELHLRHQPDGFHIAFNDGEVFGKSAEHLHIHIIPRYQGQELKLDNRWGIVQA</sequence>
<dbReference type="PROSITE" id="PS51084">
    <property type="entry name" value="HIT_2"/>
    <property type="match status" value="1"/>
</dbReference>
<comment type="caution">
    <text evidence="3">The sequence shown here is derived from an EMBL/GenBank/DDBJ whole genome shotgun (WGS) entry which is preliminary data.</text>
</comment>
<reference evidence="3 4" key="1">
    <citation type="submission" date="2018-09" db="EMBL/GenBank/DDBJ databases">
        <title>The draft genome of Acinetobacter spp. strains.</title>
        <authorList>
            <person name="Qin J."/>
            <person name="Feng Y."/>
            <person name="Zong Z."/>
        </authorList>
    </citation>
    <scope>NUCLEOTIDE SEQUENCE [LARGE SCALE GENOMIC DNA]</scope>
    <source>
        <strain evidence="3 4">WCHAc060096</strain>
    </source>
</reference>
<organism evidence="3 4">
    <name type="scientific">Acinetobacter guerrae</name>
    <dbReference type="NCBI Taxonomy" id="1843371"/>
    <lineage>
        <taxon>Bacteria</taxon>
        <taxon>Pseudomonadati</taxon>
        <taxon>Pseudomonadota</taxon>
        <taxon>Gammaproteobacteria</taxon>
        <taxon>Moraxellales</taxon>
        <taxon>Moraxellaceae</taxon>
        <taxon>Acinetobacter</taxon>
    </lineage>
</organism>
<dbReference type="InterPro" id="IPR036265">
    <property type="entry name" value="HIT-like_sf"/>
</dbReference>
<dbReference type="GO" id="GO:0003824">
    <property type="term" value="F:catalytic activity"/>
    <property type="evidence" value="ECO:0007669"/>
    <property type="project" value="InterPro"/>
</dbReference>
<dbReference type="PANTHER" id="PTHR42997">
    <property type="entry name" value="HIT FAMILY HYDROLASE"/>
    <property type="match status" value="1"/>
</dbReference>
<dbReference type="RefSeq" id="WP_120369935.1">
    <property type="nucleotide sequence ID" value="NZ_BKYM01000001.1"/>
</dbReference>
<dbReference type="InterPro" id="IPR052908">
    <property type="entry name" value="AP-4-A_phosphorylase"/>
</dbReference>
<dbReference type="Proteomes" id="UP000269001">
    <property type="component" value="Unassembled WGS sequence"/>
</dbReference>